<dbReference type="InterPro" id="IPR050266">
    <property type="entry name" value="AB_hydrolase_sf"/>
</dbReference>
<proteinExistence type="predicted"/>
<dbReference type="InterPro" id="IPR000073">
    <property type="entry name" value="AB_hydrolase_1"/>
</dbReference>
<evidence type="ECO:0000313" key="3">
    <source>
        <dbReference type="Proteomes" id="UP000576969"/>
    </source>
</evidence>
<dbReference type="SUPFAM" id="SSF53474">
    <property type="entry name" value="alpha/beta-Hydrolases"/>
    <property type="match status" value="1"/>
</dbReference>
<dbReference type="GO" id="GO:0016020">
    <property type="term" value="C:membrane"/>
    <property type="evidence" value="ECO:0007669"/>
    <property type="project" value="TreeGrafter"/>
</dbReference>
<dbReference type="PANTHER" id="PTHR43798:SF33">
    <property type="entry name" value="HYDROLASE, PUTATIVE (AFU_ORTHOLOGUE AFUA_2G14860)-RELATED"/>
    <property type="match status" value="1"/>
</dbReference>
<dbReference type="Pfam" id="PF12697">
    <property type="entry name" value="Abhydrolase_6"/>
    <property type="match status" value="1"/>
</dbReference>
<dbReference type="GO" id="GO:0003824">
    <property type="term" value="F:catalytic activity"/>
    <property type="evidence" value="ECO:0007669"/>
    <property type="project" value="UniProtKB-ARBA"/>
</dbReference>
<evidence type="ECO:0000313" key="2">
    <source>
        <dbReference type="EMBL" id="NYE18657.1"/>
    </source>
</evidence>
<dbReference type="InterPro" id="IPR029058">
    <property type="entry name" value="AB_hydrolase_fold"/>
</dbReference>
<organism evidence="2 3">
    <name type="scientific">Microbacterium immunditiarum</name>
    <dbReference type="NCBI Taxonomy" id="337480"/>
    <lineage>
        <taxon>Bacteria</taxon>
        <taxon>Bacillati</taxon>
        <taxon>Actinomycetota</taxon>
        <taxon>Actinomycetes</taxon>
        <taxon>Micrococcales</taxon>
        <taxon>Microbacteriaceae</taxon>
        <taxon>Microbacterium</taxon>
    </lineage>
</organism>
<dbReference type="EMBL" id="JACCBV010000001">
    <property type="protein sequence ID" value="NYE18657.1"/>
    <property type="molecule type" value="Genomic_DNA"/>
</dbReference>
<dbReference type="Gene3D" id="3.40.50.1820">
    <property type="entry name" value="alpha/beta hydrolase"/>
    <property type="match status" value="1"/>
</dbReference>
<feature type="domain" description="AB hydrolase-1" evidence="1">
    <location>
        <begin position="81"/>
        <end position="278"/>
    </location>
</feature>
<reference evidence="2 3" key="1">
    <citation type="submission" date="2020-07" db="EMBL/GenBank/DDBJ databases">
        <title>Sequencing the genomes of 1000 actinobacteria strains.</title>
        <authorList>
            <person name="Klenk H.-P."/>
        </authorList>
    </citation>
    <scope>NUCLEOTIDE SEQUENCE [LARGE SCALE GENOMIC DNA]</scope>
    <source>
        <strain evidence="2 3">DSM 24662</strain>
    </source>
</reference>
<keyword evidence="3" id="KW-1185">Reference proteome</keyword>
<dbReference type="RefSeq" id="WP_179487457.1">
    <property type="nucleotide sequence ID" value="NZ_JACCBV010000001.1"/>
</dbReference>
<comment type="caution">
    <text evidence="2">The sequence shown here is derived from an EMBL/GenBank/DDBJ whole genome shotgun (WGS) entry which is preliminary data.</text>
</comment>
<protein>
    <submittedName>
        <fullName evidence="2">Pimeloyl-ACP methyl ester carboxylesterase</fullName>
    </submittedName>
</protein>
<sequence>MTTIQERVIGGSIRTVGAFSPRAGAALALPVFMSVGRGQRLAEDAIPTMELARRSTVRIDGLARKGIDVRVYEWGNGADVVVLAHGWRGRASQFATLVRDLVFEGFRVVAFDAPGHGETPGRATYLFDWTDTLVELQRKYGLLHAIVGHSFGALAALVAVSGGVATRRVVTVAAPADADTLLSQFSGLVGFGHTTAAALRARFAARFFPGEEDPFPRISAAEQPVPESTELLVLHDRADRVVPISDLDRLAAANPHARVVVTEGLGHNRILAADRFLDETVDFLVKPSSEHFG</sequence>
<evidence type="ECO:0000259" key="1">
    <source>
        <dbReference type="Pfam" id="PF12697"/>
    </source>
</evidence>
<dbReference type="AlphaFoldDB" id="A0A7Y9GLJ0"/>
<dbReference type="PANTHER" id="PTHR43798">
    <property type="entry name" value="MONOACYLGLYCEROL LIPASE"/>
    <property type="match status" value="1"/>
</dbReference>
<dbReference type="Proteomes" id="UP000576969">
    <property type="component" value="Unassembled WGS sequence"/>
</dbReference>
<name>A0A7Y9GLJ0_9MICO</name>
<gene>
    <name evidence="2" type="ORF">BJ991_000685</name>
</gene>
<accession>A0A7Y9GLJ0</accession>